<keyword evidence="2" id="KW-0472">Membrane</keyword>
<feature type="transmembrane region" description="Helical" evidence="2">
    <location>
        <begin position="125"/>
        <end position="149"/>
    </location>
</feature>
<feature type="region of interest" description="Disordered" evidence="1">
    <location>
        <begin position="177"/>
        <end position="227"/>
    </location>
</feature>
<evidence type="ECO:0000256" key="2">
    <source>
        <dbReference type="SAM" id="Phobius"/>
    </source>
</evidence>
<organism>
    <name type="scientific">Serpula lacrymans var. lacrymans (strain S7.9)</name>
    <name type="common">Dry rot fungus</name>
    <dbReference type="NCBI Taxonomy" id="578457"/>
    <lineage>
        <taxon>Eukaryota</taxon>
        <taxon>Fungi</taxon>
        <taxon>Dikarya</taxon>
        <taxon>Basidiomycota</taxon>
        <taxon>Agaricomycotina</taxon>
        <taxon>Agaricomycetes</taxon>
        <taxon>Agaricomycetidae</taxon>
        <taxon>Boletales</taxon>
        <taxon>Coniophorineae</taxon>
        <taxon>Serpulaceae</taxon>
        <taxon>Serpula</taxon>
    </lineage>
</organism>
<feature type="transmembrane region" description="Helical" evidence="2">
    <location>
        <begin position="248"/>
        <end position="273"/>
    </location>
</feature>
<protein>
    <submittedName>
        <fullName evidence="3">Uncharacterized protein</fullName>
    </submittedName>
</protein>
<dbReference type="HOGENOM" id="CLU_065000_1_0_1"/>
<gene>
    <name evidence="3" type="ORF">SERLADRAFT_463176</name>
</gene>
<evidence type="ECO:0000313" key="3">
    <source>
        <dbReference type="EMBL" id="EGO26283.1"/>
    </source>
</evidence>
<feature type="region of interest" description="Disordered" evidence="1">
    <location>
        <begin position="1"/>
        <end position="71"/>
    </location>
</feature>
<dbReference type="OrthoDB" id="2653987at2759"/>
<name>F8NRL7_SERL9</name>
<reference evidence="3" key="1">
    <citation type="submission" date="2011-04" db="EMBL/GenBank/DDBJ databases">
        <title>Evolution of plant cell wall degrading machinery underlies the functional diversity of forest fungi.</title>
        <authorList>
            <consortium name="US DOE Joint Genome Institute (JGI-PGF)"/>
            <person name="Eastwood D.C."/>
            <person name="Floudas D."/>
            <person name="Binder M."/>
            <person name="Majcherczyk A."/>
            <person name="Schneider P."/>
            <person name="Aerts A."/>
            <person name="Asiegbu F.O."/>
            <person name="Baker S.E."/>
            <person name="Barry K."/>
            <person name="Bendiksby M."/>
            <person name="Blumentritt M."/>
            <person name="Coutinho P.M."/>
            <person name="Cullen D."/>
            <person name="Cullen D."/>
            <person name="Gathman A."/>
            <person name="Goodell B."/>
            <person name="Henrissat B."/>
            <person name="Ihrmark K."/>
            <person name="Kauserud H."/>
            <person name="Kohler A."/>
            <person name="LaButti K."/>
            <person name="Lapidus A."/>
            <person name="Lavin J.L."/>
            <person name="Lee Y.-H."/>
            <person name="Lindquist E."/>
            <person name="Lilly W."/>
            <person name="Lucas S."/>
            <person name="Morin E."/>
            <person name="Murat C."/>
            <person name="Oguiza J.A."/>
            <person name="Park J."/>
            <person name="Pisabarro A.G."/>
            <person name="Riley R."/>
            <person name="Rosling A."/>
            <person name="Salamov A."/>
            <person name="Schmidt O."/>
            <person name="Schmutz J."/>
            <person name="Skrede I."/>
            <person name="Stenlid J."/>
            <person name="Wiebenga A."/>
            <person name="Xie X."/>
            <person name="Kues U."/>
            <person name="Hibbett D.S."/>
            <person name="Hoffmeister D."/>
            <person name="Hogberg N."/>
            <person name="Martin F."/>
            <person name="Grigoriev I.V."/>
            <person name="Watkinson S.C."/>
        </authorList>
    </citation>
    <scope>NUCLEOTIDE SEQUENCE</scope>
    <source>
        <strain evidence="3">S7.9</strain>
    </source>
</reference>
<dbReference type="GeneID" id="18818507"/>
<feature type="compositionally biased region" description="Basic and acidic residues" evidence="1">
    <location>
        <begin position="181"/>
        <end position="192"/>
    </location>
</feature>
<feature type="transmembrane region" description="Helical" evidence="2">
    <location>
        <begin position="279"/>
        <end position="299"/>
    </location>
</feature>
<sequence>MAAMRVNVNGHEPLRIDSGIPRSRTEPSSALMRLVLTRTHPEDDQPEVDLYPPTRKRTQKDQDEADERARKRAQKDLVNSWQERLQLISVITTFFASIETGLLAMTTPTRDNDGAGNLVLRGSNAVLVGALVVHVYSAILSFLAAFLLINYKLEEATKEELKVEGIEVITASPVPGSITSKDMERDIEKGGESPEVIDDSDDRKHGSHKKAPKRRDTSPEPPILSKNPHIEQVGLFRRAASSHLLSRFHTLCISLAAIGFVLCITGIILYAWALHPLSVSIFGTTCLGGSMVAGLWIVFV</sequence>
<evidence type="ECO:0000256" key="1">
    <source>
        <dbReference type="SAM" id="MobiDB-lite"/>
    </source>
</evidence>
<keyword evidence="2" id="KW-1133">Transmembrane helix</keyword>
<dbReference type="KEGG" id="sla:SERLADRAFT_463176"/>
<feature type="transmembrane region" description="Helical" evidence="2">
    <location>
        <begin position="85"/>
        <end position="105"/>
    </location>
</feature>
<dbReference type="AlphaFoldDB" id="F8NRL7"/>
<keyword evidence="2" id="KW-0812">Transmembrane</keyword>
<dbReference type="EMBL" id="GL945432">
    <property type="protein sequence ID" value="EGO26283.1"/>
    <property type="molecule type" value="Genomic_DNA"/>
</dbReference>
<dbReference type="RefSeq" id="XP_007316456.1">
    <property type="nucleotide sequence ID" value="XM_007316394.1"/>
</dbReference>
<accession>F8NRL7</accession>
<dbReference type="Proteomes" id="UP000008064">
    <property type="component" value="Unassembled WGS sequence"/>
</dbReference>
<proteinExistence type="predicted"/>